<evidence type="ECO:0000313" key="3">
    <source>
        <dbReference type="WBParaSite" id="PgR020_g142_t01"/>
    </source>
</evidence>
<dbReference type="AlphaFoldDB" id="A0A915B0T6"/>
<reference evidence="3" key="1">
    <citation type="submission" date="2022-11" db="UniProtKB">
        <authorList>
            <consortium name="WormBaseParasite"/>
        </authorList>
    </citation>
    <scope>IDENTIFICATION</scope>
</reference>
<name>A0A915B0T6_PARUN</name>
<dbReference type="Proteomes" id="UP000887569">
    <property type="component" value="Unplaced"/>
</dbReference>
<feature type="compositionally biased region" description="Basic and acidic residues" evidence="1">
    <location>
        <begin position="17"/>
        <end position="28"/>
    </location>
</feature>
<feature type="compositionally biased region" description="Basic and acidic residues" evidence="1">
    <location>
        <begin position="44"/>
        <end position="55"/>
    </location>
</feature>
<organism evidence="2 3">
    <name type="scientific">Parascaris univalens</name>
    <name type="common">Nematode worm</name>
    <dbReference type="NCBI Taxonomy" id="6257"/>
    <lineage>
        <taxon>Eukaryota</taxon>
        <taxon>Metazoa</taxon>
        <taxon>Ecdysozoa</taxon>
        <taxon>Nematoda</taxon>
        <taxon>Chromadorea</taxon>
        <taxon>Rhabditida</taxon>
        <taxon>Spirurina</taxon>
        <taxon>Ascaridomorpha</taxon>
        <taxon>Ascaridoidea</taxon>
        <taxon>Ascarididae</taxon>
        <taxon>Parascaris</taxon>
    </lineage>
</organism>
<feature type="compositionally biased region" description="Acidic residues" evidence="1">
    <location>
        <begin position="29"/>
        <end position="43"/>
    </location>
</feature>
<sequence>MESGSMEGGTTSQEVVPGKERLSKKGLTEDDDGSDGSEDLEEQLEAKEVEHRDAMDEMDPRDEQKRTYPADLELEKAELEEKYEEACDWRIRRIQPWKAPGPDGIHAHWWEALPSAKKLLNELVVDWLATAKDHSYGRKGTKETLSVAWLDFQKAYDSVSHEYIRWAINSVNIPRSVELTLRRLMSDWETRFESTQCRPKLRSDKMKMLNGIFQAANSHGGRWPQRITLAIATMRHVYSNTNGAAPKLLEALKRAATLDTQIRVVVGTCGEHVPAVKEDRRRCWIQKLTEWEPFYKDIPMGDGRNARVVRAHLTCSESPTICKGATLAYRPGNTCSARRLPCGSTSVASFFFETDVRGLQMMIGAGYEPY</sequence>
<evidence type="ECO:0000313" key="2">
    <source>
        <dbReference type="Proteomes" id="UP000887569"/>
    </source>
</evidence>
<feature type="region of interest" description="Disordered" evidence="1">
    <location>
        <begin position="1"/>
        <end position="68"/>
    </location>
</feature>
<accession>A0A915B0T6</accession>
<protein>
    <submittedName>
        <fullName evidence="3">Reverse transcriptase domain-containing protein</fullName>
    </submittedName>
</protein>
<dbReference type="WBParaSite" id="PgR020_g142_t01">
    <property type="protein sequence ID" value="PgR020_g142_t01"/>
    <property type="gene ID" value="PgR020_g142"/>
</dbReference>
<keyword evidence="2" id="KW-1185">Reference proteome</keyword>
<proteinExistence type="predicted"/>
<evidence type="ECO:0000256" key="1">
    <source>
        <dbReference type="SAM" id="MobiDB-lite"/>
    </source>
</evidence>